<accession>A0A9P5NIN1</accession>
<proteinExistence type="predicted"/>
<dbReference type="Pfam" id="PF18759">
    <property type="entry name" value="Plavaka"/>
    <property type="match status" value="1"/>
</dbReference>
<evidence type="ECO:0000313" key="1">
    <source>
        <dbReference type="EMBL" id="KAF8887468.1"/>
    </source>
</evidence>
<protein>
    <submittedName>
        <fullName evidence="1">Uncharacterized protein</fullName>
    </submittedName>
</protein>
<evidence type="ECO:0000313" key="2">
    <source>
        <dbReference type="Proteomes" id="UP000724874"/>
    </source>
</evidence>
<dbReference type="EMBL" id="JADNYJ010000090">
    <property type="protein sequence ID" value="KAF8887468.1"/>
    <property type="molecule type" value="Genomic_DNA"/>
</dbReference>
<dbReference type="Proteomes" id="UP000724874">
    <property type="component" value="Unassembled WGS sequence"/>
</dbReference>
<name>A0A9P5NIN1_GYMJU</name>
<dbReference type="AlphaFoldDB" id="A0A9P5NIN1"/>
<gene>
    <name evidence="1" type="ORF">CPB84DRAFT_1684661</name>
</gene>
<dbReference type="InterPro" id="IPR041078">
    <property type="entry name" value="Plavaka"/>
</dbReference>
<dbReference type="OrthoDB" id="2418900at2759"/>
<feature type="non-terminal residue" evidence="1">
    <location>
        <position position="1"/>
    </location>
</feature>
<comment type="caution">
    <text evidence="1">The sequence shown here is derived from an EMBL/GenBank/DDBJ whole genome shotgun (WGS) entry which is preliminary data.</text>
</comment>
<keyword evidence="2" id="KW-1185">Reference proteome</keyword>
<reference evidence="1" key="1">
    <citation type="submission" date="2020-11" db="EMBL/GenBank/DDBJ databases">
        <authorList>
            <consortium name="DOE Joint Genome Institute"/>
            <person name="Ahrendt S."/>
            <person name="Riley R."/>
            <person name="Andreopoulos W."/>
            <person name="LaButti K."/>
            <person name="Pangilinan J."/>
            <person name="Ruiz-duenas F.J."/>
            <person name="Barrasa J.M."/>
            <person name="Sanchez-Garcia M."/>
            <person name="Camarero S."/>
            <person name="Miyauchi S."/>
            <person name="Serrano A."/>
            <person name="Linde D."/>
            <person name="Babiker R."/>
            <person name="Drula E."/>
            <person name="Ayuso-Fernandez I."/>
            <person name="Pacheco R."/>
            <person name="Padilla G."/>
            <person name="Ferreira P."/>
            <person name="Barriuso J."/>
            <person name="Kellner H."/>
            <person name="Castanera R."/>
            <person name="Alfaro M."/>
            <person name="Ramirez L."/>
            <person name="Pisabarro A.G."/>
            <person name="Kuo A."/>
            <person name="Tritt A."/>
            <person name="Lipzen A."/>
            <person name="He G."/>
            <person name="Yan M."/>
            <person name="Ng V."/>
            <person name="Cullen D."/>
            <person name="Martin F."/>
            <person name="Rosso M.-N."/>
            <person name="Henrissat B."/>
            <person name="Hibbett D."/>
            <person name="Martinez A.T."/>
            <person name="Grigoriev I.V."/>
        </authorList>
    </citation>
    <scope>NUCLEOTIDE SEQUENCE</scope>
    <source>
        <strain evidence="1">AH 44721</strain>
    </source>
</reference>
<sequence>QDKLKCFRALWGDTNFVFNLIFEPKCQYADEDCTIWLYHDMHTGKWWWTTQNCTIIPIIISSDKTQLMSFKGKIAYPVYMTISNLPKHI</sequence>
<organism evidence="1 2">
    <name type="scientific">Gymnopilus junonius</name>
    <name type="common">Spectacular rustgill mushroom</name>
    <name type="synonym">Gymnopilus spectabilis subsp. junonius</name>
    <dbReference type="NCBI Taxonomy" id="109634"/>
    <lineage>
        <taxon>Eukaryota</taxon>
        <taxon>Fungi</taxon>
        <taxon>Dikarya</taxon>
        <taxon>Basidiomycota</taxon>
        <taxon>Agaricomycotina</taxon>
        <taxon>Agaricomycetes</taxon>
        <taxon>Agaricomycetidae</taxon>
        <taxon>Agaricales</taxon>
        <taxon>Agaricineae</taxon>
        <taxon>Hymenogastraceae</taxon>
        <taxon>Gymnopilus</taxon>
    </lineage>
</organism>